<dbReference type="PANTHER" id="PTHR23402">
    <property type="entry name" value="PROTEASE FAMILY C15 PYROGLUTAMYL-PEPTIDASE I-RELATED"/>
    <property type="match status" value="1"/>
</dbReference>
<dbReference type="CDD" id="cd00501">
    <property type="entry name" value="Peptidase_C15"/>
    <property type="match status" value="1"/>
</dbReference>
<dbReference type="EMBL" id="OE180631">
    <property type="protein sequence ID" value="CAD7571651.1"/>
    <property type="molecule type" value="Genomic_DNA"/>
</dbReference>
<dbReference type="InterPro" id="IPR016125">
    <property type="entry name" value="Peptidase_C15-like"/>
</dbReference>
<sequence>MSQNIGIQDGNGKGSYRDTARLMLLLTCVSIEAPQLLNSYHTELLKEETYFQKTNATQISNKRPFLKTINHRVIEEMDDTSSLFTFLEDQNCLVWLGSCFLAMDDKRNKVVITGFGPFGEHDVNASWVVVKLLSTMNIKEDLGVELLIEEIPVGYECVSSKVPHLWEKHKPLLVIHVGVSSRDNTIVLEGCAHKSGYTKYDIFGLTPPQGQCSLGENNRLENALDLKYISSEVNKANLDVITTVSTDAGRYLCEFIYYISLSIDASRTLFIHVPPLNKTYSAEKMAACIKTIISVIIKDIYTTKPNSL</sequence>
<comment type="similarity">
    <text evidence="1">Belongs to the peptidase C15 family.</text>
</comment>
<keyword evidence="4" id="KW-0378">Hydrolase</keyword>
<evidence type="ECO:0000256" key="3">
    <source>
        <dbReference type="ARBA" id="ARBA00022670"/>
    </source>
</evidence>
<dbReference type="Pfam" id="PF01470">
    <property type="entry name" value="Peptidase_C15"/>
    <property type="match status" value="1"/>
</dbReference>
<evidence type="ECO:0000256" key="5">
    <source>
        <dbReference type="ARBA" id="ARBA00022807"/>
    </source>
</evidence>
<evidence type="ECO:0000256" key="1">
    <source>
        <dbReference type="ARBA" id="ARBA00006641"/>
    </source>
</evidence>
<protein>
    <submittedName>
        <fullName evidence="6">(California timema) hypothetical protein</fullName>
    </submittedName>
</protein>
<evidence type="ECO:0000313" key="6">
    <source>
        <dbReference type="EMBL" id="CAD7571651.1"/>
    </source>
</evidence>
<dbReference type="InterPro" id="IPR000816">
    <property type="entry name" value="Peptidase_C15"/>
</dbReference>
<dbReference type="InterPro" id="IPR036440">
    <property type="entry name" value="Peptidase_C15-like_sf"/>
</dbReference>
<dbReference type="PANTHER" id="PTHR23402:SF1">
    <property type="entry name" value="PYROGLUTAMYL-PEPTIDASE I"/>
    <property type="match status" value="1"/>
</dbReference>
<dbReference type="PRINTS" id="PR00706">
    <property type="entry name" value="PYROGLUPTASE"/>
</dbReference>
<evidence type="ECO:0000256" key="2">
    <source>
        <dbReference type="ARBA" id="ARBA00022490"/>
    </source>
</evidence>
<keyword evidence="5" id="KW-0788">Thiol protease</keyword>
<dbReference type="GO" id="GO:0016920">
    <property type="term" value="F:pyroglutamyl-peptidase activity"/>
    <property type="evidence" value="ECO:0007669"/>
    <property type="project" value="InterPro"/>
</dbReference>
<keyword evidence="2" id="KW-0963">Cytoplasm</keyword>
<evidence type="ECO:0000256" key="4">
    <source>
        <dbReference type="ARBA" id="ARBA00022801"/>
    </source>
</evidence>
<name>A0A7R9P6A1_TIMCA</name>
<reference evidence="6" key="1">
    <citation type="submission" date="2020-11" db="EMBL/GenBank/DDBJ databases">
        <authorList>
            <person name="Tran Van P."/>
        </authorList>
    </citation>
    <scope>NUCLEOTIDE SEQUENCE</scope>
</reference>
<organism evidence="6">
    <name type="scientific">Timema californicum</name>
    <name type="common">California timema</name>
    <name type="synonym">Walking stick</name>
    <dbReference type="NCBI Taxonomy" id="61474"/>
    <lineage>
        <taxon>Eukaryota</taxon>
        <taxon>Metazoa</taxon>
        <taxon>Ecdysozoa</taxon>
        <taxon>Arthropoda</taxon>
        <taxon>Hexapoda</taxon>
        <taxon>Insecta</taxon>
        <taxon>Pterygota</taxon>
        <taxon>Neoptera</taxon>
        <taxon>Polyneoptera</taxon>
        <taxon>Phasmatodea</taxon>
        <taxon>Timematodea</taxon>
        <taxon>Timematoidea</taxon>
        <taxon>Timematidae</taxon>
        <taxon>Timema</taxon>
    </lineage>
</organism>
<dbReference type="Gene3D" id="3.40.630.20">
    <property type="entry name" value="Peptidase C15, pyroglutamyl peptidase I-like"/>
    <property type="match status" value="1"/>
</dbReference>
<dbReference type="GO" id="GO:0005829">
    <property type="term" value="C:cytosol"/>
    <property type="evidence" value="ECO:0007669"/>
    <property type="project" value="InterPro"/>
</dbReference>
<dbReference type="GO" id="GO:0006508">
    <property type="term" value="P:proteolysis"/>
    <property type="evidence" value="ECO:0007669"/>
    <property type="project" value="UniProtKB-KW"/>
</dbReference>
<gene>
    <name evidence="6" type="ORF">TCMB3V08_LOCUS4321</name>
</gene>
<dbReference type="AlphaFoldDB" id="A0A7R9P6A1"/>
<keyword evidence="3" id="KW-0645">Protease</keyword>
<accession>A0A7R9P6A1</accession>
<dbReference type="SUPFAM" id="SSF53182">
    <property type="entry name" value="Pyrrolidone carboxyl peptidase (pyroglutamate aminopeptidase)"/>
    <property type="match status" value="1"/>
</dbReference>
<proteinExistence type="inferred from homology"/>